<sequence length="135" mass="14996">MATTRATELHQQSIELRLSLLFGNHADLCQHVADFTKSAPKDEIAAALNMGLMKKVLRTTPEFMAYKVQMKERYKAVFAATTVAWGEERGKLICKHAELFAEMGVEQLKTYAERVAEMEEPKSDGDGDAASADSQ</sequence>
<evidence type="ECO:0000313" key="1">
    <source>
        <dbReference type="EMBL" id="KAK3686821.1"/>
    </source>
</evidence>
<dbReference type="Proteomes" id="UP001281147">
    <property type="component" value="Unassembled WGS sequence"/>
</dbReference>
<reference evidence="1" key="1">
    <citation type="submission" date="2023-07" db="EMBL/GenBank/DDBJ databases">
        <title>Black Yeasts Isolated from many extreme environments.</title>
        <authorList>
            <person name="Coleine C."/>
            <person name="Stajich J.E."/>
            <person name="Selbmann L."/>
        </authorList>
    </citation>
    <scope>NUCLEOTIDE SEQUENCE</scope>
    <source>
        <strain evidence="1">CCFEE 5714</strain>
    </source>
</reference>
<evidence type="ECO:0000313" key="2">
    <source>
        <dbReference type="Proteomes" id="UP001281147"/>
    </source>
</evidence>
<keyword evidence="2" id="KW-1185">Reference proteome</keyword>
<name>A0ACC3MEC4_9PEZI</name>
<comment type="caution">
    <text evidence="1">The sequence shown here is derived from an EMBL/GenBank/DDBJ whole genome shotgun (WGS) entry which is preliminary data.</text>
</comment>
<proteinExistence type="predicted"/>
<accession>A0ACC3MEC4</accession>
<protein>
    <submittedName>
        <fullName evidence="1">Uncharacterized protein</fullName>
    </submittedName>
</protein>
<organism evidence="1 2">
    <name type="scientific">Vermiconidia calcicola</name>
    <dbReference type="NCBI Taxonomy" id="1690605"/>
    <lineage>
        <taxon>Eukaryota</taxon>
        <taxon>Fungi</taxon>
        <taxon>Dikarya</taxon>
        <taxon>Ascomycota</taxon>
        <taxon>Pezizomycotina</taxon>
        <taxon>Dothideomycetes</taxon>
        <taxon>Dothideomycetidae</taxon>
        <taxon>Mycosphaerellales</taxon>
        <taxon>Extremaceae</taxon>
        <taxon>Vermiconidia</taxon>
    </lineage>
</organism>
<gene>
    <name evidence="1" type="ORF">LTR37_019454</name>
</gene>
<dbReference type="EMBL" id="JAUTXU010000301">
    <property type="protein sequence ID" value="KAK3686821.1"/>
    <property type="molecule type" value="Genomic_DNA"/>
</dbReference>